<dbReference type="PANTHER" id="PTHR22916:SF3">
    <property type="entry name" value="UDP-GLCNAC:BETAGAL BETA-1,3-N-ACETYLGLUCOSAMINYLTRANSFERASE-LIKE PROTEIN 1"/>
    <property type="match status" value="1"/>
</dbReference>
<accession>A0A6S6I660</accession>
<proteinExistence type="predicted"/>
<name>A0A6S6I660_9FIRM</name>
<dbReference type="Gene3D" id="3.90.550.10">
    <property type="entry name" value="Spore Coat Polysaccharide Biosynthesis Protein SpsA, Chain A"/>
    <property type="match status" value="1"/>
</dbReference>
<protein>
    <submittedName>
        <fullName evidence="2">Glycosyltransferase family 2 protein</fullName>
    </submittedName>
</protein>
<organism evidence="2">
    <name type="scientific">Erysipelothrix tonsillarum</name>
    <dbReference type="NCBI Taxonomy" id="38402"/>
    <lineage>
        <taxon>Bacteria</taxon>
        <taxon>Bacillati</taxon>
        <taxon>Bacillota</taxon>
        <taxon>Erysipelotrichia</taxon>
        <taxon>Erysipelotrichales</taxon>
        <taxon>Erysipelotrichaceae</taxon>
        <taxon>Erysipelothrix</taxon>
    </lineage>
</organism>
<dbReference type="SUPFAM" id="SSF53448">
    <property type="entry name" value="Nucleotide-diphospho-sugar transferases"/>
    <property type="match status" value="1"/>
</dbReference>
<evidence type="ECO:0000259" key="1">
    <source>
        <dbReference type="Pfam" id="PF00535"/>
    </source>
</evidence>
<reference evidence="2" key="1">
    <citation type="submission" date="2020-02" db="EMBL/GenBank/DDBJ databases">
        <title>Development of a multiplex PCR-based assay for rapid serotyping of Erysipelothrix species.</title>
        <authorList>
            <person name="Shimoji Y."/>
            <person name="Shiraiwa K."/>
            <person name="Tominaga H."/>
            <person name="Nishikawa S."/>
            <person name="Eguchi M."/>
            <person name="Hikono H."/>
            <person name="Ogawa Y."/>
        </authorList>
    </citation>
    <scope>NUCLEOTIDE SEQUENCE</scope>
    <source>
        <strain evidence="3">Iszap-4</strain>
        <strain evidence="2">P-43</strain>
    </source>
</reference>
<dbReference type="CDD" id="cd00761">
    <property type="entry name" value="Glyco_tranf_GTA_type"/>
    <property type="match status" value="1"/>
</dbReference>
<dbReference type="AlphaFoldDB" id="A0A6S6I660"/>
<dbReference type="Pfam" id="PF00535">
    <property type="entry name" value="Glycos_transf_2"/>
    <property type="match status" value="1"/>
</dbReference>
<dbReference type="InterPro" id="IPR029044">
    <property type="entry name" value="Nucleotide-diphossugar_trans"/>
</dbReference>
<keyword evidence="2" id="KW-0808">Transferase</keyword>
<sequence length="266" mass="30706">MKTNKNNNLCTGMVSVIMPAFNAEKTIEASMLSVVNQTYKNIELILINDKSTDDTDAIVNDIIKQYPDKKINYIKKSINEGVAEARNTGFRAVQGEYIAFLDSDDLWHKEKIEKQLQSLKETAGYFSITSYEVIDSNSNKLNKLMSVGSKVDYFTQLKGSRIGCLTVLIDRKVVQEDIIMPSIGHEDYLTWQRILKKHGPATPLDECLAYYRVHNNTQSSNKIKAAKWQYSIYRKHLKLNVIQSLYFQMFYVINALFKYKRMQEVK</sequence>
<evidence type="ECO:0000313" key="2">
    <source>
        <dbReference type="EMBL" id="BCB22766.1"/>
    </source>
</evidence>
<dbReference type="EMBL" id="LC528613">
    <property type="protein sequence ID" value="BCB22787.1"/>
    <property type="molecule type" value="Genomic_DNA"/>
</dbReference>
<dbReference type="PANTHER" id="PTHR22916">
    <property type="entry name" value="GLYCOSYLTRANSFERASE"/>
    <property type="match status" value="1"/>
</dbReference>
<dbReference type="GO" id="GO:0016758">
    <property type="term" value="F:hexosyltransferase activity"/>
    <property type="evidence" value="ECO:0007669"/>
    <property type="project" value="UniProtKB-ARBA"/>
</dbReference>
<evidence type="ECO:0000313" key="3">
    <source>
        <dbReference type="EMBL" id="BCB22787.1"/>
    </source>
</evidence>
<dbReference type="InterPro" id="IPR001173">
    <property type="entry name" value="Glyco_trans_2-like"/>
</dbReference>
<dbReference type="EMBL" id="LC528611">
    <property type="protein sequence ID" value="BCB22766.1"/>
    <property type="molecule type" value="Genomic_DNA"/>
</dbReference>
<feature type="domain" description="Glycosyltransferase 2-like" evidence="1">
    <location>
        <begin position="15"/>
        <end position="144"/>
    </location>
</feature>